<dbReference type="PROSITE" id="PS50048">
    <property type="entry name" value="ZN2_CY6_FUNGAL_2"/>
    <property type="match status" value="1"/>
</dbReference>
<evidence type="ECO:0000256" key="1">
    <source>
        <dbReference type="ARBA" id="ARBA00023242"/>
    </source>
</evidence>
<gene>
    <name evidence="4" type="ORF">B0T24DRAFT_636138</name>
</gene>
<feature type="domain" description="Zn(2)-C6 fungal-type" evidence="3">
    <location>
        <begin position="13"/>
        <end position="44"/>
    </location>
</feature>
<comment type="caution">
    <text evidence="4">The sequence shown here is derived from an EMBL/GenBank/DDBJ whole genome shotgun (WGS) entry which is preliminary data.</text>
</comment>
<dbReference type="SMART" id="SM00066">
    <property type="entry name" value="GAL4"/>
    <property type="match status" value="1"/>
</dbReference>
<sequence>MPAMSAEPVLRRACNRCHAQKLSCQRHDDGPCARCVRANATCVSSPSMRNRRGRPLARQINSAVAVPRPDSGIGSSHATPSEAPATSSEAADNLHQAMHDMLDASSERHGYQFFDGVETTNWMDGATRQGHGNTPDSFIGLGHEPSSRASDSSSINWVSAFSTADFRQSPIQRAASAMGEGNVCIFQRLVAETPMTTLANRGDDDMLPSHEYQAASGSVSSVDSSHTSGTLTSHASPAVPTTSQGQEQSPGKADGEWLQKLAEINIKLFNHANQTPNQDLPLNKGSNNSDQPAAINEFDRTIVLSVHFLKALRKLHGTSSRDLPMHTAARTPPALDAGTALIIYSCYIRVTELFIDRLRTIQGTLSAATAAASQSNRRAVPPLCLPTITAMTCSLDDFPVLQLRMTLELVEETLDVMGALLAGIMRGSDSEQDAPGRVAAQSLVPEVSQQALLAREETAYRIIREIRQELKASRRRAMM</sequence>
<organism evidence="4 5">
    <name type="scientific">Lasiosphaeria ovina</name>
    <dbReference type="NCBI Taxonomy" id="92902"/>
    <lineage>
        <taxon>Eukaryota</taxon>
        <taxon>Fungi</taxon>
        <taxon>Dikarya</taxon>
        <taxon>Ascomycota</taxon>
        <taxon>Pezizomycotina</taxon>
        <taxon>Sordariomycetes</taxon>
        <taxon>Sordariomycetidae</taxon>
        <taxon>Sordariales</taxon>
        <taxon>Lasiosphaeriaceae</taxon>
        <taxon>Lasiosphaeria</taxon>
    </lineage>
</organism>
<feature type="compositionally biased region" description="Low complexity" evidence="2">
    <location>
        <begin position="75"/>
        <end position="90"/>
    </location>
</feature>
<reference evidence="4" key="1">
    <citation type="journal article" date="2023" name="Mol. Phylogenet. Evol.">
        <title>Genome-scale phylogeny and comparative genomics of the fungal order Sordariales.</title>
        <authorList>
            <person name="Hensen N."/>
            <person name="Bonometti L."/>
            <person name="Westerberg I."/>
            <person name="Brannstrom I.O."/>
            <person name="Guillou S."/>
            <person name="Cros-Aarteil S."/>
            <person name="Calhoun S."/>
            <person name="Haridas S."/>
            <person name="Kuo A."/>
            <person name="Mondo S."/>
            <person name="Pangilinan J."/>
            <person name="Riley R."/>
            <person name="LaButti K."/>
            <person name="Andreopoulos B."/>
            <person name="Lipzen A."/>
            <person name="Chen C."/>
            <person name="Yan M."/>
            <person name="Daum C."/>
            <person name="Ng V."/>
            <person name="Clum A."/>
            <person name="Steindorff A."/>
            <person name="Ohm R.A."/>
            <person name="Martin F."/>
            <person name="Silar P."/>
            <person name="Natvig D.O."/>
            <person name="Lalanne C."/>
            <person name="Gautier V."/>
            <person name="Ament-Velasquez S.L."/>
            <person name="Kruys A."/>
            <person name="Hutchinson M.I."/>
            <person name="Powell A.J."/>
            <person name="Barry K."/>
            <person name="Miller A.N."/>
            <person name="Grigoriev I.V."/>
            <person name="Debuchy R."/>
            <person name="Gladieux P."/>
            <person name="Hiltunen Thoren M."/>
            <person name="Johannesson H."/>
        </authorList>
    </citation>
    <scope>NUCLEOTIDE SEQUENCE</scope>
    <source>
        <strain evidence="4">CBS 958.72</strain>
    </source>
</reference>
<name>A0AAE0N133_9PEZI</name>
<evidence type="ECO:0000259" key="3">
    <source>
        <dbReference type="PROSITE" id="PS50048"/>
    </source>
</evidence>
<dbReference type="EMBL" id="JAULSN010000008">
    <property type="protein sequence ID" value="KAK3365579.1"/>
    <property type="molecule type" value="Genomic_DNA"/>
</dbReference>
<dbReference type="Gene3D" id="4.10.240.10">
    <property type="entry name" value="Zn(2)-C6 fungal-type DNA-binding domain"/>
    <property type="match status" value="1"/>
</dbReference>
<dbReference type="InterPro" id="IPR036864">
    <property type="entry name" value="Zn2-C6_fun-type_DNA-bd_sf"/>
</dbReference>
<dbReference type="GO" id="GO:0000981">
    <property type="term" value="F:DNA-binding transcription factor activity, RNA polymerase II-specific"/>
    <property type="evidence" value="ECO:0007669"/>
    <property type="project" value="InterPro"/>
</dbReference>
<accession>A0AAE0N133</accession>
<dbReference type="GO" id="GO:0008270">
    <property type="term" value="F:zinc ion binding"/>
    <property type="evidence" value="ECO:0007669"/>
    <property type="project" value="InterPro"/>
</dbReference>
<dbReference type="InterPro" id="IPR001138">
    <property type="entry name" value="Zn2Cys6_DnaBD"/>
</dbReference>
<evidence type="ECO:0000313" key="5">
    <source>
        <dbReference type="Proteomes" id="UP001287356"/>
    </source>
</evidence>
<keyword evidence="1" id="KW-0539">Nucleus</keyword>
<evidence type="ECO:0000313" key="4">
    <source>
        <dbReference type="EMBL" id="KAK3365579.1"/>
    </source>
</evidence>
<feature type="compositionally biased region" description="Polar residues" evidence="2">
    <location>
        <begin position="231"/>
        <end position="249"/>
    </location>
</feature>
<dbReference type="Proteomes" id="UP001287356">
    <property type="component" value="Unassembled WGS sequence"/>
</dbReference>
<evidence type="ECO:0000256" key="2">
    <source>
        <dbReference type="SAM" id="MobiDB-lite"/>
    </source>
</evidence>
<feature type="region of interest" description="Disordered" evidence="2">
    <location>
        <begin position="200"/>
        <end position="253"/>
    </location>
</feature>
<dbReference type="SUPFAM" id="SSF57701">
    <property type="entry name" value="Zn2/Cys6 DNA-binding domain"/>
    <property type="match status" value="1"/>
</dbReference>
<dbReference type="CDD" id="cd00067">
    <property type="entry name" value="GAL4"/>
    <property type="match status" value="1"/>
</dbReference>
<dbReference type="AlphaFoldDB" id="A0AAE0N133"/>
<feature type="region of interest" description="Disordered" evidence="2">
    <location>
        <begin position="65"/>
        <end position="90"/>
    </location>
</feature>
<proteinExistence type="predicted"/>
<dbReference type="Pfam" id="PF00172">
    <property type="entry name" value="Zn_clus"/>
    <property type="match status" value="1"/>
</dbReference>
<reference evidence="4" key="2">
    <citation type="submission" date="2023-06" db="EMBL/GenBank/DDBJ databases">
        <authorList>
            <consortium name="Lawrence Berkeley National Laboratory"/>
            <person name="Haridas S."/>
            <person name="Hensen N."/>
            <person name="Bonometti L."/>
            <person name="Westerberg I."/>
            <person name="Brannstrom I.O."/>
            <person name="Guillou S."/>
            <person name="Cros-Aarteil S."/>
            <person name="Calhoun S."/>
            <person name="Kuo A."/>
            <person name="Mondo S."/>
            <person name="Pangilinan J."/>
            <person name="Riley R."/>
            <person name="Labutti K."/>
            <person name="Andreopoulos B."/>
            <person name="Lipzen A."/>
            <person name="Chen C."/>
            <person name="Yanf M."/>
            <person name="Daum C."/>
            <person name="Ng V."/>
            <person name="Clum A."/>
            <person name="Steindorff A."/>
            <person name="Ohm R."/>
            <person name="Martin F."/>
            <person name="Silar P."/>
            <person name="Natvig D."/>
            <person name="Lalanne C."/>
            <person name="Gautier V."/>
            <person name="Ament-Velasquez S.L."/>
            <person name="Kruys A."/>
            <person name="Hutchinson M.I."/>
            <person name="Powell A.J."/>
            <person name="Barry K."/>
            <person name="Miller A.N."/>
            <person name="Grigoriev I.V."/>
            <person name="Debuchy R."/>
            <person name="Gladieux P."/>
            <person name="Thoren M.H."/>
            <person name="Johannesson H."/>
        </authorList>
    </citation>
    <scope>NUCLEOTIDE SEQUENCE</scope>
    <source>
        <strain evidence="4">CBS 958.72</strain>
    </source>
</reference>
<feature type="compositionally biased region" description="Low complexity" evidence="2">
    <location>
        <begin position="216"/>
        <end position="230"/>
    </location>
</feature>
<dbReference type="PROSITE" id="PS00463">
    <property type="entry name" value="ZN2_CY6_FUNGAL_1"/>
    <property type="match status" value="1"/>
</dbReference>
<keyword evidence="5" id="KW-1185">Reference proteome</keyword>
<protein>
    <recommendedName>
        <fullName evidence="3">Zn(2)-C6 fungal-type domain-containing protein</fullName>
    </recommendedName>
</protein>